<dbReference type="GO" id="GO:0098852">
    <property type="term" value="C:lytic vacuole membrane"/>
    <property type="evidence" value="ECO:0007669"/>
    <property type="project" value="UniProtKB-ARBA"/>
</dbReference>
<evidence type="ECO:0000256" key="4">
    <source>
        <dbReference type="ARBA" id="ARBA00023136"/>
    </source>
</evidence>
<evidence type="ECO:0000256" key="1">
    <source>
        <dbReference type="ARBA" id="ARBA00004141"/>
    </source>
</evidence>
<reference evidence="6" key="1">
    <citation type="journal article" date="2016" name="Nat. Genet.">
        <title>A high-quality carrot genome assembly provides new insights into carotenoid accumulation and asterid genome evolution.</title>
        <authorList>
            <person name="Iorizzo M."/>
            <person name="Ellison S."/>
            <person name="Senalik D."/>
            <person name="Zeng P."/>
            <person name="Satapoomin P."/>
            <person name="Huang J."/>
            <person name="Bowman M."/>
            <person name="Iovene M."/>
            <person name="Sanseverino W."/>
            <person name="Cavagnaro P."/>
            <person name="Yildiz M."/>
            <person name="Macko-Podgorni A."/>
            <person name="Moranska E."/>
            <person name="Grzebelus E."/>
            <person name="Grzebelus D."/>
            <person name="Ashrafi H."/>
            <person name="Zheng Z."/>
            <person name="Cheng S."/>
            <person name="Spooner D."/>
            <person name="Van Deynze A."/>
            <person name="Simon P."/>
        </authorList>
    </citation>
    <scope>NUCLEOTIDE SEQUENCE</scope>
    <source>
        <tissue evidence="6">Leaf</tissue>
    </source>
</reference>
<organism evidence="6 7">
    <name type="scientific">Daucus carota subsp. sativus</name>
    <name type="common">Carrot</name>
    <dbReference type="NCBI Taxonomy" id="79200"/>
    <lineage>
        <taxon>Eukaryota</taxon>
        <taxon>Viridiplantae</taxon>
        <taxon>Streptophyta</taxon>
        <taxon>Embryophyta</taxon>
        <taxon>Tracheophyta</taxon>
        <taxon>Spermatophyta</taxon>
        <taxon>Magnoliopsida</taxon>
        <taxon>eudicotyledons</taxon>
        <taxon>Gunneridae</taxon>
        <taxon>Pentapetalae</taxon>
        <taxon>asterids</taxon>
        <taxon>campanulids</taxon>
        <taxon>Apiales</taxon>
        <taxon>Apiaceae</taxon>
        <taxon>Apioideae</taxon>
        <taxon>Scandiceae</taxon>
        <taxon>Daucinae</taxon>
        <taxon>Daucus</taxon>
        <taxon>Daucus sect. Daucus</taxon>
    </lineage>
</organism>
<comment type="subcellular location">
    <subcellularLocation>
        <location evidence="1">Membrane</location>
        <topology evidence="1">Multi-pass membrane protein</topology>
    </subcellularLocation>
</comment>
<feature type="transmembrane region" description="Helical" evidence="5">
    <location>
        <begin position="65"/>
        <end position="86"/>
    </location>
</feature>
<evidence type="ECO:0000256" key="5">
    <source>
        <dbReference type="SAM" id="Phobius"/>
    </source>
</evidence>
<keyword evidence="4 5" id="KW-0472">Membrane</keyword>
<dbReference type="InterPro" id="IPR006603">
    <property type="entry name" value="PQ-loop_rpt"/>
</dbReference>
<dbReference type="Gene3D" id="1.20.1280.290">
    <property type="match status" value="2"/>
</dbReference>
<dbReference type="KEGG" id="dcr:108227266"/>
<evidence type="ECO:0000313" key="7">
    <source>
        <dbReference type="Proteomes" id="UP000077755"/>
    </source>
</evidence>
<evidence type="ECO:0008006" key="8">
    <source>
        <dbReference type="Google" id="ProtNLM"/>
    </source>
</evidence>
<feature type="transmembrane region" description="Helical" evidence="5">
    <location>
        <begin position="98"/>
        <end position="120"/>
    </location>
</feature>
<dbReference type="PANTHER" id="PTHR16201:SF44">
    <property type="entry name" value="SEVEN TRANSMEMBRANE PROTEIN 1"/>
    <property type="match status" value="1"/>
</dbReference>
<dbReference type="FunFam" id="1.20.1280.290:FF:000012">
    <property type="entry name" value="Vacuolar membrane PQ loop repeat protein"/>
    <property type="match status" value="1"/>
</dbReference>
<name>A0AAF0XH27_DAUCS</name>
<gene>
    <name evidence="6" type="ORF">DCAR_0625726</name>
</gene>
<dbReference type="AlphaFoldDB" id="A0AAF0XH27"/>
<accession>A0AAF0XH27</accession>
<evidence type="ECO:0000256" key="2">
    <source>
        <dbReference type="ARBA" id="ARBA00022692"/>
    </source>
</evidence>
<feature type="transmembrane region" description="Helical" evidence="5">
    <location>
        <begin position="337"/>
        <end position="357"/>
    </location>
</feature>
<feature type="transmembrane region" description="Helical" evidence="5">
    <location>
        <begin position="35"/>
        <end position="53"/>
    </location>
</feature>
<keyword evidence="3 5" id="KW-1133">Transmembrane helix</keyword>
<dbReference type="Pfam" id="PF04193">
    <property type="entry name" value="PQ-loop"/>
    <property type="match status" value="2"/>
</dbReference>
<dbReference type="FunFam" id="1.20.1280.290:FF:000009">
    <property type="entry name" value="PQ loop repeat family protein"/>
    <property type="match status" value="1"/>
</dbReference>
<dbReference type="SMART" id="SM00679">
    <property type="entry name" value="CTNS"/>
    <property type="match status" value="2"/>
</dbReference>
<evidence type="ECO:0000256" key="3">
    <source>
        <dbReference type="ARBA" id="ARBA00022989"/>
    </source>
</evidence>
<dbReference type="Proteomes" id="UP000077755">
    <property type="component" value="Chromosome 6"/>
</dbReference>
<sequence>MEGFNNSVSMCPVDQHCSQWAEENMSYCLCSTTDLISLTLGVISVLSWGVAEVPQLITNYKEKSVEGLSLMFITTWILGDLLNLIGCKLEPATLPTQYYMALLYTVTTLSLATQTIYYGHIYPRLKANKRHCKIDNVEKRRPHSNDIDKKQADSPRGLEIRSQLLACGVAPSIPIPLLSNDRGSVGGEFYYTSARSLSRSHTPTCGFYMPKRSSSGYECIPAEESLFGEHESTQSTPPSKTKSLMCAVSTLTFFLSISNLRHVDSNAAVMQNQGYVVHMGRKLLQVNESLLIEYGSSGAADIGSYLGWGMAIIYMGGRLPQIFLNFRRGHVEGLNPLMFIFALVGNITYVGSILVSSLDWAKLRPNLPWLVDAGGCVFLDTLILVQFIYFWYHPPQSHESKDESSNIT</sequence>
<protein>
    <recommendedName>
        <fullName evidence="8">PQ-loop repeat family protein / transmembrane family protein</fullName>
    </recommendedName>
</protein>
<keyword evidence="2 5" id="KW-0812">Transmembrane</keyword>
<dbReference type="EMBL" id="CP093348">
    <property type="protein sequence ID" value="WOH06301.1"/>
    <property type="molecule type" value="Genomic_DNA"/>
</dbReference>
<keyword evidence="7" id="KW-1185">Reference proteome</keyword>
<proteinExistence type="predicted"/>
<dbReference type="GO" id="GO:0015174">
    <property type="term" value="F:basic amino acid transmembrane transporter activity"/>
    <property type="evidence" value="ECO:0007669"/>
    <property type="project" value="UniProtKB-ARBA"/>
</dbReference>
<dbReference type="PANTHER" id="PTHR16201">
    <property type="entry name" value="SEVEN TRANSMEMBRANE PROTEIN 1-RELATED"/>
    <property type="match status" value="1"/>
</dbReference>
<evidence type="ECO:0000313" key="6">
    <source>
        <dbReference type="EMBL" id="WOH06301.1"/>
    </source>
</evidence>
<dbReference type="InterPro" id="IPR051415">
    <property type="entry name" value="LAAT-1"/>
</dbReference>
<reference evidence="6" key="2">
    <citation type="submission" date="2022-03" db="EMBL/GenBank/DDBJ databases">
        <title>Draft title - Genomic analysis of global carrot germplasm unveils the trajectory of domestication and the origin of high carotenoid orange carrot.</title>
        <authorList>
            <person name="Iorizzo M."/>
            <person name="Ellison S."/>
            <person name="Senalik D."/>
            <person name="Macko-Podgorni A."/>
            <person name="Grzebelus D."/>
            <person name="Bostan H."/>
            <person name="Rolling W."/>
            <person name="Curaba J."/>
            <person name="Simon P."/>
        </authorList>
    </citation>
    <scope>NUCLEOTIDE SEQUENCE</scope>
    <source>
        <tissue evidence="6">Leaf</tissue>
    </source>
</reference>
<feature type="transmembrane region" description="Helical" evidence="5">
    <location>
        <begin position="369"/>
        <end position="392"/>
    </location>
</feature>